<dbReference type="STRING" id="1437608.GCA_000771645_01338"/>
<evidence type="ECO:0000313" key="3">
    <source>
        <dbReference type="Proteomes" id="UP000029108"/>
    </source>
</evidence>
<organism evidence="2 3">
    <name type="scientific">Bifidobacterium biavatii DSM 23969</name>
    <dbReference type="NCBI Taxonomy" id="1437608"/>
    <lineage>
        <taxon>Bacteria</taxon>
        <taxon>Bacillati</taxon>
        <taxon>Actinomycetota</taxon>
        <taxon>Actinomycetes</taxon>
        <taxon>Bifidobacteriales</taxon>
        <taxon>Bifidobacteriaceae</taxon>
        <taxon>Bifidobacterium</taxon>
    </lineage>
</organism>
<sequence length="262" mass="27316">MNGGTRDLQRMMLLIRYVVCRPATLAAWVGLPLAFAAFAALTSASVRLMLSSSSKLDGFATLEGLGPSIAGAVMPMAEPLAIIAALLSVRVLLNTSTAIPLFLIEPKRTRLFLILCVDIAIVGFIMAATGGLTATGTSRLILGPVVPSQAWPSPLSTSLLLCLPVALILTGRMLIAASLCVAVDSVGKGAASYIALYYLLPIVVANLPASQTLSTWIPSIAGTAILEPEPIISPLFSGVIALVYLLIAIGIACATLNYRDIR</sequence>
<dbReference type="OrthoDB" id="9961626at2"/>
<feature type="transmembrane region" description="Helical" evidence="1">
    <location>
        <begin position="235"/>
        <end position="258"/>
    </location>
</feature>
<dbReference type="EMBL" id="JGYN01000010">
    <property type="protein sequence ID" value="KFI51240.1"/>
    <property type="molecule type" value="Genomic_DNA"/>
</dbReference>
<feature type="transmembrane region" description="Helical" evidence="1">
    <location>
        <begin position="80"/>
        <end position="104"/>
    </location>
</feature>
<dbReference type="Proteomes" id="UP000029108">
    <property type="component" value="Unassembled WGS sequence"/>
</dbReference>
<evidence type="ECO:0000256" key="1">
    <source>
        <dbReference type="SAM" id="Phobius"/>
    </source>
</evidence>
<feature type="transmembrane region" description="Helical" evidence="1">
    <location>
        <begin position="190"/>
        <end position="209"/>
    </location>
</feature>
<feature type="transmembrane region" description="Helical" evidence="1">
    <location>
        <begin position="111"/>
        <end position="135"/>
    </location>
</feature>
<dbReference type="AlphaFoldDB" id="A0A086ZXJ0"/>
<reference evidence="2 3" key="1">
    <citation type="submission" date="2014-03" db="EMBL/GenBank/DDBJ databases">
        <title>Genomics of Bifidobacteria.</title>
        <authorList>
            <person name="Ventura M."/>
            <person name="Milani C."/>
            <person name="Lugli G.A."/>
        </authorList>
    </citation>
    <scope>NUCLEOTIDE SEQUENCE [LARGE SCALE GENOMIC DNA]</scope>
    <source>
        <strain evidence="2 3">DSM 23969</strain>
    </source>
</reference>
<keyword evidence="3" id="KW-1185">Reference proteome</keyword>
<keyword evidence="1" id="KW-1133">Transmembrane helix</keyword>
<name>A0A086ZXJ0_9BIFI</name>
<comment type="caution">
    <text evidence="2">The sequence shown here is derived from an EMBL/GenBank/DDBJ whole genome shotgun (WGS) entry which is preliminary data.</text>
</comment>
<keyword evidence="1" id="KW-0812">Transmembrane</keyword>
<gene>
    <name evidence="2" type="ORF">BBIA_0803</name>
</gene>
<proteinExistence type="predicted"/>
<keyword evidence="1" id="KW-0472">Membrane</keyword>
<evidence type="ECO:0000313" key="2">
    <source>
        <dbReference type="EMBL" id="KFI51240.1"/>
    </source>
</evidence>
<accession>A0A086ZXJ0</accession>
<feature type="transmembrane region" description="Helical" evidence="1">
    <location>
        <begin position="155"/>
        <end position="183"/>
    </location>
</feature>
<protein>
    <submittedName>
        <fullName evidence="2">Uncharacterized protein</fullName>
    </submittedName>
</protein>